<reference evidence="1 2" key="1">
    <citation type="submission" date="2023-07" db="EMBL/GenBank/DDBJ databases">
        <title>Sequencing the genomes of 1000 actinobacteria strains.</title>
        <authorList>
            <person name="Klenk H.-P."/>
        </authorList>
    </citation>
    <scope>NUCLEOTIDE SEQUENCE [LARGE SCALE GENOMIC DNA]</scope>
    <source>
        <strain evidence="1 2">DSM 22966</strain>
    </source>
</reference>
<protein>
    <submittedName>
        <fullName evidence="1">Uncharacterized protein</fullName>
    </submittedName>
</protein>
<dbReference type="RefSeq" id="WP_310172294.1">
    <property type="nucleotide sequence ID" value="NZ_BAABHE010000002.1"/>
</dbReference>
<evidence type="ECO:0000313" key="2">
    <source>
        <dbReference type="Proteomes" id="UP001183794"/>
    </source>
</evidence>
<sequence>MTTPDSSGNELQELTDRELLEELTATDLRLEDLHHEIRRRMQYRAAIEHRQQQHAEISRMVEHLDQAKVDWQRVRDFFRESIVESQDPWNSQR</sequence>
<proteinExistence type="predicted"/>
<dbReference type="Proteomes" id="UP001183794">
    <property type="component" value="Unassembled WGS sequence"/>
</dbReference>
<comment type="caution">
    <text evidence="1">The sequence shown here is derived from an EMBL/GenBank/DDBJ whole genome shotgun (WGS) entry which is preliminary data.</text>
</comment>
<keyword evidence="2" id="KW-1185">Reference proteome</keyword>
<accession>A0ABU2AZQ0</accession>
<evidence type="ECO:0000313" key="1">
    <source>
        <dbReference type="EMBL" id="MDR7346832.1"/>
    </source>
</evidence>
<name>A0ABU2AZQ0_9MICC</name>
<gene>
    <name evidence="1" type="ORF">J2S62_001089</name>
</gene>
<dbReference type="EMBL" id="JAVDYJ010000001">
    <property type="protein sequence ID" value="MDR7346832.1"/>
    <property type="molecule type" value="Genomic_DNA"/>
</dbReference>
<organism evidence="1 2">
    <name type="scientific">Enteractinococcus fodinae</name>
    <dbReference type="NCBI Taxonomy" id="684663"/>
    <lineage>
        <taxon>Bacteria</taxon>
        <taxon>Bacillati</taxon>
        <taxon>Actinomycetota</taxon>
        <taxon>Actinomycetes</taxon>
        <taxon>Micrococcales</taxon>
        <taxon>Micrococcaceae</taxon>
    </lineage>
</organism>